<dbReference type="Proteomes" id="UP001595907">
    <property type="component" value="Unassembled WGS sequence"/>
</dbReference>
<evidence type="ECO:0008006" key="4">
    <source>
        <dbReference type="Google" id="ProtNLM"/>
    </source>
</evidence>
<feature type="signal peptide" evidence="1">
    <location>
        <begin position="1"/>
        <end position="20"/>
    </location>
</feature>
<dbReference type="SUPFAM" id="SSF48452">
    <property type="entry name" value="TPR-like"/>
    <property type="match status" value="1"/>
</dbReference>
<evidence type="ECO:0000313" key="3">
    <source>
        <dbReference type="Proteomes" id="UP001595907"/>
    </source>
</evidence>
<evidence type="ECO:0000313" key="2">
    <source>
        <dbReference type="EMBL" id="MFC4262352.1"/>
    </source>
</evidence>
<dbReference type="EMBL" id="JBHSCZ010000001">
    <property type="protein sequence ID" value="MFC4262352.1"/>
    <property type="molecule type" value="Genomic_DNA"/>
</dbReference>
<organism evidence="2 3">
    <name type="scientific">Ferruginibacter yonginensis</name>
    <dbReference type="NCBI Taxonomy" id="1310416"/>
    <lineage>
        <taxon>Bacteria</taxon>
        <taxon>Pseudomonadati</taxon>
        <taxon>Bacteroidota</taxon>
        <taxon>Chitinophagia</taxon>
        <taxon>Chitinophagales</taxon>
        <taxon>Chitinophagaceae</taxon>
        <taxon>Ferruginibacter</taxon>
    </lineage>
</organism>
<reference evidence="3" key="1">
    <citation type="journal article" date="2019" name="Int. J. Syst. Evol. Microbiol.">
        <title>The Global Catalogue of Microorganisms (GCM) 10K type strain sequencing project: providing services to taxonomists for standard genome sequencing and annotation.</title>
        <authorList>
            <consortium name="The Broad Institute Genomics Platform"/>
            <consortium name="The Broad Institute Genome Sequencing Center for Infectious Disease"/>
            <person name="Wu L."/>
            <person name="Ma J."/>
        </authorList>
    </citation>
    <scope>NUCLEOTIDE SEQUENCE [LARGE SCALE GENOMIC DNA]</scope>
    <source>
        <strain evidence="3">CECT 8289</strain>
    </source>
</reference>
<protein>
    <recommendedName>
        <fullName evidence="4">Tetratricopeptide repeat protein</fullName>
    </recommendedName>
</protein>
<sequence>MKKYFSLLLLCVSFNCGAFAQNNLTNKEDSILKKIANANNVNTTCDAYLSIAKLYTAQNPVKETEYINKVIFTADQSRDRAIITDYCIKIVDQWNSFPTPERRALALSAIEKGLKIGKEAQLNKNVAILLVRKAVTYRNEGNITEALKFNDEASSYAALSKSDSIIIFCEVSHANTLMQKDENLTAFKKYMHALNLAEILKDDKLQSLIQKRIGDFYVKVGQNEKAKDYYQKSLNTSFRLKDSTQELSIYQSLISLYLSEKDFASAREYLNILKQKEKVSSFYKQYTLSAESSIISQEDLKKLPAFIRQNKELLQDYEKYGMQYELYRLKGVIFTVDKIYDSAYYYLQLSKT</sequence>
<keyword evidence="1" id="KW-0732">Signal</keyword>
<accession>A0ABV8QRW2</accession>
<evidence type="ECO:0000256" key="1">
    <source>
        <dbReference type="SAM" id="SignalP"/>
    </source>
</evidence>
<feature type="chain" id="PRO_5047224805" description="Tetratricopeptide repeat protein" evidence="1">
    <location>
        <begin position="21"/>
        <end position="352"/>
    </location>
</feature>
<gene>
    <name evidence="2" type="ORF">ACFOWM_05660</name>
</gene>
<dbReference type="InterPro" id="IPR011990">
    <property type="entry name" value="TPR-like_helical_dom_sf"/>
</dbReference>
<dbReference type="RefSeq" id="WP_379707710.1">
    <property type="nucleotide sequence ID" value="NZ_JBHSCZ010000001.1"/>
</dbReference>
<comment type="caution">
    <text evidence="2">The sequence shown here is derived from an EMBL/GenBank/DDBJ whole genome shotgun (WGS) entry which is preliminary data.</text>
</comment>
<dbReference type="Gene3D" id="1.25.40.10">
    <property type="entry name" value="Tetratricopeptide repeat domain"/>
    <property type="match status" value="1"/>
</dbReference>
<keyword evidence="3" id="KW-1185">Reference proteome</keyword>
<proteinExistence type="predicted"/>
<name>A0ABV8QRW2_9BACT</name>